<protein>
    <submittedName>
        <fullName evidence="3">Sugar transferase</fullName>
    </submittedName>
</protein>
<name>A0ABD6A1N7_9EURY</name>
<dbReference type="Pfam" id="PF02397">
    <property type="entry name" value="Bac_transf"/>
    <property type="match status" value="1"/>
</dbReference>
<dbReference type="InterPro" id="IPR003362">
    <property type="entry name" value="Bact_transf"/>
</dbReference>
<feature type="domain" description="Bacterial sugar transferase" evidence="2">
    <location>
        <begin position="285"/>
        <end position="463"/>
    </location>
</feature>
<dbReference type="PANTHER" id="PTHR30576">
    <property type="entry name" value="COLANIC BIOSYNTHESIS UDP-GLUCOSE LIPID CARRIER TRANSFERASE"/>
    <property type="match status" value="1"/>
</dbReference>
<feature type="transmembrane region" description="Helical" evidence="1">
    <location>
        <begin position="290"/>
        <end position="311"/>
    </location>
</feature>
<feature type="transmembrane region" description="Helical" evidence="1">
    <location>
        <begin position="50"/>
        <end position="70"/>
    </location>
</feature>
<keyword evidence="1" id="KW-0812">Transmembrane</keyword>
<evidence type="ECO:0000256" key="1">
    <source>
        <dbReference type="SAM" id="Phobius"/>
    </source>
</evidence>
<reference evidence="3 4" key="1">
    <citation type="journal article" date="2019" name="Int. J. Syst. Evol. Microbiol.">
        <title>The Global Catalogue of Microorganisms (GCM) 10K type strain sequencing project: providing services to taxonomists for standard genome sequencing and annotation.</title>
        <authorList>
            <consortium name="The Broad Institute Genomics Platform"/>
            <consortium name="The Broad Institute Genome Sequencing Center for Infectious Disease"/>
            <person name="Wu L."/>
            <person name="Ma J."/>
        </authorList>
    </citation>
    <scope>NUCLEOTIDE SEQUENCE [LARGE SCALE GENOMIC DNA]</scope>
    <source>
        <strain evidence="3 4">GX21</strain>
    </source>
</reference>
<feature type="transmembrane region" description="Helical" evidence="1">
    <location>
        <begin position="114"/>
        <end position="133"/>
    </location>
</feature>
<keyword evidence="3" id="KW-0808">Transferase</keyword>
<dbReference type="RefSeq" id="WP_379705816.1">
    <property type="nucleotide sequence ID" value="NZ_JBHTAT010000001.1"/>
</dbReference>
<dbReference type="AlphaFoldDB" id="A0ABD6A1N7"/>
<gene>
    <name evidence="3" type="ORF">ACFQKE_15340</name>
</gene>
<accession>A0ABD6A1N7</accession>
<sequence length="471" mass="52272">MLSGWRFRLVSGVGTATLVAASVGVANHPFVQRLAVVVPVFSRLPSTTLSNGDLTLAILTTLVVVLGALIPVFKPRPRRVLDTILIVERRVVFAAVALAAVGYFDYTYRLPRTTLVLSTLTMAGVLPAWFVAIRRRPRVDPNRALVVGDDPATIEDVIQETDVPVEGYVSSLASRFRQSADGDGLSIATPDGGTVSRVSIDEDCLGGLARLEELLIERDIDTVVFAFAYPDQEEFFGTLDTCYRTGVNAKVHHRHADAVLTTGVETGELVDIDLEPWDWQNHVLKRAFDVVFSLVALLTLAPLMLLIAAAIKLDDGGSVFYAQQRTAEFGDTFTVYKFRTMVPEGESATPLDDEENDRITRVGRVLRATHLDEIPQLLSILTGRMSVVGPRAAWVDEEAEIESEVSSWRQRWFVKPGLTGLAQVNDVTSTKPDEKLRYDVAYIRNQSFWFDLRIVLRQLWMVFRDAVALIR</sequence>
<feature type="transmembrane region" description="Helical" evidence="1">
    <location>
        <begin position="91"/>
        <end position="108"/>
    </location>
</feature>
<dbReference type="Proteomes" id="UP001596434">
    <property type="component" value="Unassembled WGS sequence"/>
</dbReference>
<evidence type="ECO:0000259" key="2">
    <source>
        <dbReference type="Pfam" id="PF02397"/>
    </source>
</evidence>
<dbReference type="EMBL" id="JBHTAT010000001">
    <property type="protein sequence ID" value="MFC7256659.1"/>
    <property type="molecule type" value="Genomic_DNA"/>
</dbReference>
<keyword evidence="1" id="KW-1133">Transmembrane helix</keyword>
<dbReference type="GO" id="GO:0016740">
    <property type="term" value="F:transferase activity"/>
    <property type="evidence" value="ECO:0007669"/>
    <property type="project" value="UniProtKB-KW"/>
</dbReference>
<dbReference type="GeneID" id="96955052"/>
<keyword evidence="4" id="KW-1185">Reference proteome</keyword>
<evidence type="ECO:0000313" key="3">
    <source>
        <dbReference type="EMBL" id="MFC7256659.1"/>
    </source>
</evidence>
<dbReference type="PANTHER" id="PTHR30576:SF0">
    <property type="entry name" value="UNDECAPRENYL-PHOSPHATE N-ACETYLGALACTOSAMINYL 1-PHOSPHATE TRANSFERASE-RELATED"/>
    <property type="match status" value="1"/>
</dbReference>
<keyword evidence="1" id="KW-0472">Membrane</keyword>
<proteinExistence type="predicted"/>
<evidence type="ECO:0000313" key="4">
    <source>
        <dbReference type="Proteomes" id="UP001596434"/>
    </source>
</evidence>
<comment type="caution">
    <text evidence="3">The sequence shown here is derived from an EMBL/GenBank/DDBJ whole genome shotgun (WGS) entry which is preliminary data.</text>
</comment>
<organism evidence="3 4">
    <name type="scientific">Haloplanus litoreus</name>
    <dbReference type="NCBI Taxonomy" id="767515"/>
    <lineage>
        <taxon>Archaea</taxon>
        <taxon>Methanobacteriati</taxon>
        <taxon>Methanobacteriota</taxon>
        <taxon>Stenosarchaea group</taxon>
        <taxon>Halobacteria</taxon>
        <taxon>Halobacteriales</taxon>
        <taxon>Haloferacaceae</taxon>
        <taxon>Haloplanus</taxon>
    </lineage>
</organism>